<feature type="domain" description="HAT C-terminal dimerisation" evidence="1">
    <location>
        <begin position="27"/>
        <end position="101"/>
    </location>
</feature>
<dbReference type="GO" id="GO:0046983">
    <property type="term" value="F:protein dimerization activity"/>
    <property type="evidence" value="ECO:0007669"/>
    <property type="project" value="InterPro"/>
</dbReference>
<proteinExistence type="predicted"/>
<evidence type="ECO:0000313" key="3">
    <source>
        <dbReference type="EMBL" id="JAG26514.1"/>
    </source>
</evidence>
<reference evidence="3" key="1">
    <citation type="journal article" date="2014" name="PLoS ONE">
        <title>Transcriptome-Based Identification of ABC Transporters in the Western Tarnished Plant Bug Lygus hesperus.</title>
        <authorList>
            <person name="Hull J.J."/>
            <person name="Chaney K."/>
            <person name="Geib S.M."/>
            <person name="Fabrick J.A."/>
            <person name="Brent C.S."/>
            <person name="Walsh D."/>
            <person name="Lavine L.C."/>
        </authorList>
    </citation>
    <scope>NUCLEOTIDE SEQUENCE</scope>
</reference>
<evidence type="ECO:0000313" key="2">
    <source>
        <dbReference type="EMBL" id="JAG26513.1"/>
    </source>
</evidence>
<dbReference type="SUPFAM" id="SSF53098">
    <property type="entry name" value="Ribonuclease H-like"/>
    <property type="match status" value="1"/>
</dbReference>
<name>A0A0A9Y2Z1_LYGHE</name>
<evidence type="ECO:0000259" key="1">
    <source>
        <dbReference type="Pfam" id="PF05699"/>
    </source>
</evidence>
<reference evidence="3" key="2">
    <citation type="submission" date="2014-07" db="EMBL/GenBank/DDBJ databases">
        <authorList>
            <person name="Hull J."/>
        </authorList>
    </citation>
    <scope>NUCLEOTIDE SEQUENCE</scope>
</reference>
<sequence length="108" mass="12163">MVQKSWRKAASRKASTGMTLMTDEFALYLKAPAEVNLQKSPIAYWLDMAPASPLLSQVALAYVSSVATNVQRLFSKAFFVLTQERNRLKGDTLSKLLFLQSVPKEYFL</sequence>
<dbReference type="EMBL" id="GBHO01017090">
    <property type="protein sequence ID" value="JAG26514.1"/>
    <property type="molecule type" value="Transcribed_RNA"/>
</dbReference>
<gene>
    <name evidence="3" type="primary">ZBED1_1</name>
    <name evidence="2" type="synonym">ZBED1_2</name>
    <name evidence="3" type="ORF">CM83_3776</name>
    <name evidence="2" type="ORF">CM83_3777</name>
</gene>
<accession>A0A0A9Y2Z1</accession>
<dbReference type="AlphaFoldDB" id="A0A0A9Y2Z1"/>
<dbReference type="InterPro" id="IPR008906">
    <property type="entry name" value="HATC_C_dom"/>
</dbReference>
<dbReference type="Pfam" id="PF05699">
    <property type="entry name" value="Dimer_Tnp_hAT"/>
    <property type="match status" value="1"/>
</dbReference>
<dbReference type="InterPro" id="IPR012337">
    <property type="entry name" value="RNaseH-like_sf"/>
</dbReference>
<dbReference type="EMBL" id="GBHO01017091">
    <property type="protein sequence ID" value="JAG26513.1"/>
    <property type="molecule type" value="Transcribed_RNA"/>
</dbReference>
<organism evidence="3">
    <name type="scientific">Lygus hesperus</name>
    <name type="common">Western plant bug</name>
    <dbReference type="NCBI Taxonomy" id="30085"/>
    <lineage>
        <taxon>Eukaryota</taxon>
        <taxon>Metazoa</taxon>
        <taxon>Ecdysozoa</taxon>
        <taxon>Arthropoda</taxon>
        <taxon>Hexapoda</taxon>
        <taxon>Insecta</taxon>
        <taxon>Pterygota</taxon>
        <taxon>Neoptera</taxon>
        <taxon>Paraneoptera</taxon>
        <taxon>Hemiptera</taxon>
        <taxon>Heteroptera</taxon>
        <taxon>Panheteroptera</taxon>
        <taxon>Cimicomorpha</taxon>
        <taxon>Miridae</taxon>
        <taxon>Mirini</taxon>
        <taxon>Lygus</taxon>
    </lineage>
</organism>
<protein>
    <submittedName>
        <fullName evidence="3">Zinc finger BED domain-containing protein 1</fullName>
    </submittedName>
</protein>